<dbReference type="OrthoDB" id="5562676at2759"/>
<dbReference type="PANTHER" id="PTHR28062:SF1">
    <property type="entry name" value="TRANSMEMBRANE PROTEIN"/>
    <property type="match status" value="1"/>
</dbReference>
<dbReference type="GeneID" id="55996953"/>
<dbReference type="GO" id="GO:0005743">
    <property type="term" value="C:mitochondrial inner membrane"/>
    <property type="evidence" value="ECO:0007669"/>
    <property type="project" value="TreeGrafter"/>
</dbReference>
<dbReference type="GO" id="GO:0006813">
    <property type="term" value="P:potassium ion transport"/>
    <property type="evidence" value="ECO:0007669"/>
    <property type="project" value="TreeGrafter"/>
</dbReference>
<dbReference type="PANTHER" id="PTHR28062">
    <property type="entry name" value="K+-H+ EXCHANGE-LIKE PROTEIN"/>
    <property type="match status" value="1"/>
</dbReference>
<sequence>MRLFLVPISTRRAFVYCRPSQTALKTGGYLDRITNKAAETWSNFEAAENGWKKKLVTYGHVVLQRIPYEEWGLKSIPPLNAQRQLEEESLKAKQQPVDVMFPVNAIKQDSVLSVLRTLGTERQDLHRRKMWWCLGIAPLTAPVAILPVIPNIPFFYLAYRGWSHWRAWSGSKHLIHLLDNNIARPHASSELERFYASRLLRDKEQGKIEFQPGSTPKERDGPKGRERLLLEAEDGKELGEILGAPGIAIEVERAVFQIKQRLDAEEQNWGNNPSINLHFQMPYTANIESTTMSQPQTIQSSLPSDPNVRYIDTVHAYDQWANVYDGDGNFLQALDTIEMCSLLPEFLSLVEISLQSRQKENDTAVKLIDLGCGTGRNTVQLLQTIGSRTDNDENVFQNAEIIGLDASNGMLDVARKAVTFFLGTIVGGNKKPNVTLSQFDLLEEDDSTPTTKADGMISTLVLEHVPLNTYFSIAAKLLHPGAYFLVSNMHADMGKLSQAGFVDPATKTKIRPMRSYAHEIGDVLSEAARAGFEVVPLSNSSTGVVERAVTEDILGVLGQRASKYVGVTVWFGVCFRKK</sequence>
<dbReference type="RefSeq" id="XP_035348485.1">
    <property type="nucleotide sequence ID" value="XM_035492592.1"/>
</dbReference>
<dbReference type="Pfam" id="PF13847">
    <property type="entry name" value="Methyltransf_31"/>
    <property type="match status" value="1"/>
</dbReference>
<reference evidence="3" key="1">
    <citation type="submission" date="2020-06" db="EMBL/GenBank/DDBJ databases">
        <title>A chromosome-scale genome assembly of Talaromyces rugulosus W13939.</title>
        <authorList>
            <person name="Wang B."/>
            <person name="Guo L."/>
            <person name="Ye K."/>
            <person name="Wang L."/>
        </authorList>
    </citation>
    <scope>NUCLEOTIDE SEQUENCE [LARGE SCALE GENOMIC DNA]</scope>
    <source>
        <strain evidence="3">W13939</strain>
    </source>
</reference>
<evidence type="ECO:0000259" key="1">
    <source>
        <dbReference type="Pfam" id="PF13847"/>
    </source>
</evidence>
<protein>
    <recommendedName>
        <fullName evidence="1">Methyltransferase domain-containing protein</fullName>
    </recommendedName>
</protein>
<keyword evidence="3" id="KW-1185">Reference proteome</keyword>
<dbReference type="InterPro" id="IPR018786">
    <property type="entry name" value="Mit_KHE1"/>
</dbReference>
<dbReference type="SUPFAM" id="SSF53335">
    <property type="entry name" value="S-adenosyl-L-methionine-dependent methyltransferases"/>
    <property type="match status" value="1"/>
</dbReference>
<dbReference type="InterPro" id="IPR025714">
    <property type="entry name" value="Methyltranfer_dom"/>
</dbReference>
<dbReference type="GO" id="GO:1902600">
    <property type="term" value="P:proton transmembrane transport"/>
    <property type="evidence" value="ECO:0007669"/>
    <property type="project" value="TreeGrafter"/>
</dbReference>
<proteinExistence type="predicted"/>
<dbReference type="AlphaFoldDB" id="A0A7H8R9B6"/>
<accession>A0A7H8R9B6</accession>
<gene>
    <name evidence="2" type="ORF">TRUGW13939_09470</name>
</gene>
<dbReference type="CDD" id="cd02440">
    <property type="entry name" value="AdoMet_MTases"/>
    <property type="match status" value="1"/>
</dbReference>
<dbReference type="Proteomes" id="UP000509510">
    <property type="component" value="Chromosome V"/>
</dbReference>
<dbReference type="Pfam" id="PF10173">
    <property type="entry name" value="Mit_KHE1"/>
    <property type="match status" value="1"/>
</dbReference>
<organism evidence="2 3">
    <name type="scientific">Talaromyces rugulosus</name>
    <name type="common">Penicillium rugulosum</name>
    <dbReference type="NCBI Taxonomy" id="121627"/>
    <lineage>
        <taxon>Eukaryota</taxon>
        <taxon>Fungi</taxon>
        <taxon>Dikarya</taxon>
        <taxon>Ascomycota</taxon>
        <taxon>Pezizomycotina</taxon>
        <taxon>Eurotiomycetes</taxon>
        <taxon>Eurotiomycetidae</taxon>
        <taxon>Eurotiales</taxon>
        <taxon>Trichocomaceae</taxon>
        <taxon>Talaromyces</taxon>
        <taxon>Talaromyces sect. Islandici</taxon>
    </lineage>
</organism>
<evidence type="ECO:0000313" key="2">
    <source>
        <dbReference type="EMBL" id="QKX62311.1"/>
    </source>
</evidence>
<name>A0A7H8R9B6_TALRU</name>
<dbReference type="EMBL" id="CP055902">
    <property type="protein sequence ID" value="QKX62311.1"/>
    <property type="molecule type" value="Genomic_DNA"/>
</dbReference>
<dbReference type="Gene3D" id="3.40.50.150">
    <property type="entry name" value="Vaccinia Virus protein VP39"/>
    <property type="match status" value="1"/>
</dbReference>
<dbReference type="InterPro" id="IPR029063">
    <property type="entry name" value="SAM-dependent_MTases_sf"/>
</dbReference>
<feature type="domain" description="Methyltransferase" evidence="1">
    <location>
        <begin position="363"/>
        <end position="490"/>
    </location>
</feature>
<dbReference type="KEGG" id="trg:TRUGW13939_09470"/>
<evidence type="ECO:0000313" key="3">
    <source>
        <dbReference type="Proteomes" id="UP000509510"/>
    </source>
</evidence>